<name>A0A1I1PIP7_9GAMM</name>
<dbReference type="EMBL" id="FOLO01000032">
    <property type="protein sequence ID" value="SFD09725.1"/>
    <property type="molecule type" value="Genomic_DNA"/>
</dbReference>
<dbReference type="OrthoDB" id="6314893at2"/>
<dbReference type="STRING" id="1123010.SAMN02745724_03472"/>
<dbReference type="AlphaFoldDB" id="A0A1I1PIP7"/>
<reference evidence="1 2" key="1">
    <citation type="submission" date="2016-10" db="EMBL/GenBank/DDBJ databases">
        <authorList>
            <person name="de Groot N.N."/>
        </authorList>
    </citation>
    <scope>NUCLEOTIDE SEQUENCE [LARGE SCALE GENOMIC DNA]</scope>
    <source>
        <strain evidence="1 2">DSM 6059</strain>
    </source>
</reference>
<dbReference type="Proteomes" id="UP000198862">
    <property type="component" value="Unassembled WGS sequence"/>
</dbReference>
<evidence type="ECO:0000313" key="2">
    <source>
        <dbReference type="Proteomes" id="UP000198862"/>
    </source>
</evidence>
<evidence type="ECO:0000313" key="1">
    <source>
        <dbReference type="EMBL" id="SFD09725.1"/>
    </source>
</evidence>
<sequence length="130" mass="15349">MKYLFILVAVIVAGYYYNNWLVIENKRTAFPELVKKVSENNVSLFDAKKAIKLLVQLSCEEFKEKLEARGSSVSECLQYQENFQSECDERIFRLAPIEFSDTEELLDYSRRYHRCIMPTGFSKIELNHYL</sequence>
<gene>
    <name evidence="1" type="ORF">SAMN02745724_03472</name>
</gene>
<protein>
    <submittedName>
        <fullName evidence="1">Uncharacterized protein</fullName>
    </submittedName>
</protein>
<dbReference type="RefSeq" id="WP_091987214.1">
    <property type="nucleotide sequence ID" value="NZ_FOLO01000032.1"/>
</dbReference>
<keyword evidence="2" id="KW-1185">Reference proteome</keyword>
<proteinExistence type="predicted"/>
<accession>A0A1I1PIP7</accession>
<organism evidence="1 2">
    <name type="scientific">Pseudoalteromonas denitrificans DSM 6059</name>
    <dbReference type="NCBI Taxonomy" id="1123010"/>
    <lineage>
        <taxon>Bacteria</taxon>
        <taxon>Pseudomonadati</taxon>
        <taxon>Pseudomonadota</taxon>
        <taxon>Gammaproteobacteria</taxon>
        <taxon>Alteromonadales</taxon>
        <taxon>Pseudoalteromonadaceae</taxon>
        <taxon>Pseudoalteromonas</taxon>
    </lineage>
</organism>